<dbReference type="Gene3D" id="3.40.50.620">
    <property type="entry name" value="HUPs"/>
    <property type="match status" value="2"/>
</dbReference>
<dbReference type="PANTHER" id="PTHR46268">
    <property type="entry name" value="STRESS RESPONSE PROTEIN NHAX"/>
    <property type="match status" value="1"/>
</dbReference>
<sequence>MPTGTAGEEDEARAYLDHVRDRVGDQAQVTIKTGKPAAQIIAAAEAATEPLIVMTTHGRGGIGRLVFGSVADQILRGITAPVLLIRSGTTTAAKPNVQTIMVPLDGSEFSEVALPYAERLAKVFNAEVRLVRVIEAAYVAGGTVLAPAVAAETIPEVREAAEYLAGVAQRLHDNGIRVQTQVLEGFPTNQLLAYEKESGADLAVMATHTRTGLGRLVYGSVAERVLNNGTVPVLMVQPKE</sequence>
<dbReference type="PANTHER" id="PTHR46268:SF6">
    <property type="entry name" value="UNIVERSAL STRESS PROTEIN UP12"/>
    <property type="match status" value="1"/>
</dbReference>
<name>I4EK78_9BACT</name>
<reference evidence="3 4" key="1">
    <citation type="journal article" date="2012" name="ISME J.">
        <title>Nitrification expanded: discovery, physiology and genomics of a nitrite-oxidizing bacterium from the phylum Chloroflexi.</title>
        <authorList>
            <person name="Sorokin D.Y."/>
            <person name="Lucker S."/>
            <person name="Vejmelkova D."/>
            <person name="Kostrikina N.A."/>
            <person name="Kleerebezem R."/>
            <person name="Rijpstra W.I."/>
            <person name="Damste J.S."/>
            <person name="Le Paslier D."/>
            <person name="Muyzer G."/>
            <person name="Wagner M."/>
            <person name="van Loosdrecht M.C."/>
            <person name="Daims H."/>
        </authorList>
    </citation>
    <scope>NUCLEOTIDE SEQUENCE [LARGE SCALE GENOMIC DNA]</scope>
    <source>
        <strain evidence="4">none</strain>
    </source>
</reference>
<evidence type="ECO:0000313" key="3">
    <source>
        <dbReference type="EMBL" id="CCF85090.1"/>
    </source>
</evidence>
<evidence type="ECO:0000256" key="1">
    <source>
        <dbReference type="ARBA" id="ARBA00008791"/>
    </source>
</evidence>
<gene>
    <name evidence="3" type="ORF">NITHO_4450001</name>
</gene>
<comment type="caution">
    <text evidence="3">The sequence shown here is derived from an EMBL/GenBank/DDBJ whole genome shotgun (WGS) entry which is preliminary data.</text>
</comment>
<dbReference type="InterPro" id="IPR006016">
    <property type="entry name" value="UspA"/>
</dbReference>
<protein>
    <submittedName>
        <fullName evidence="3">UspA domain protein</fullName>
    </submittedName>
</protein>
<organism evidence="3 4">
    <name type="scientific">Nitrolancea hollandica Lb</name>
    <dbReference type="NCBI Taxonomy" id="1129897"/>
    <lineage>
        <taxon>Bacteria</taxon>
        <taxon>Pseudomonadati</taxon>
        <taxon>Thermomicrobiota</taxon>
        <taxon>Thermomicrobia</taxon>
        <taxon>Sphaerobacterales</taxon>
        <taxon>Sphaerobacterineae</taxon>
        <taxon>Sphaerobacteraceae</taxon>
        <taxon>Nitrolancea</taxon>
    </lineage>
</organism>
<dbReference type="CDD" id="cd00293">
    <property type="entry name" value="USP-like"/>
    <property type="match status" value="2"/>
</dbReference>
<dbReference type="SUPFAM" id="SSF52402">
    <property type="entry name" value="Adenine nucleotide alpha hydrolases-like"/>
    <property type="match status" value="2"/>
</dbReference>
<dbReference type="EMBL" id="CAGS01000385">
    <property type="protein sequence ID" value="CCF85090.1"/>
    <property type="molecule type" value="Genomic_DNA"/>
</dbReference>
<feature type="domain" description="UspA" evidence="2">
    <location>
        <begin position="98"/>
        <end position="236"/>
    </location>
</feature>
<dbReference type="AlphaFoldDB" id="I4EK78"/>
<dbReference type="InterPro" id="IPR006015">
    <property type="entry name" value="Universal_stress_UspA"/>
</dbReference>
<dbReference type="PRINTS" id="PR01438">
    <property type="entry name" value="UNVRSLSTRESS"/>
</dbReference>
<keyword evidence="4" id="KW-1185">Reference proteome</keyword>
<proteinExistence type="inferred from homology"/>
<evidence type="ECO:0000259" key="2">
    <source>
        <dbReference type="Pfam" id="PF00582"/>
    </source>
</evidence>
<dbReference type="Pfam" id="PF00582">
    <property type="entry name" value="Usp"/>
    <property type="match status" value="2"/>
</dbReference>
<feature type="domain" description="UspA" evidence="2">
    <location>
        <begin position="15"/>
        <end position="86"/>
    </location>
</feature>
<accession>I4EK78</accession>
<dbReference type="InterPro" id="IPR014729">
    <property type="entry name" value="Rossmann-like_a/b/a_fold"/>
</dbReference>
<evidence type="ECO:0000313" key="4">
    <source>
        <dbReference type="Proteomes" id="UP000004221"/>
    </source>
</evidence>
<comment type="similarity">
    <text evidence="1">Belongs to the universal stress protein A family.</text>
</comment>
<dbReference type="Proteomes" id="UP000004221">
    <property type="component" value="Unassembled WGS sequence"/>
</dbReference>